<dbReference type="InParanoid" id="A9AUK9"/>
<dbReference type="InterPro" id="IPR046341">
    <property type="entry name" value="SET_dom_sf"/>
</dbReference>
<evidence type="ECO:0000313" key="2">
    <source>
        <dbReference type="EMBL" id="ABX04536.1"/>
    </source>
</evidence>
<dbReference type="HOGENOM" id="CLU_2035239_0_0_0"/>
<name>A9AUK9_HERA2</name>
<dbReference type="EMBL" id="CP000875">
    <property type="protein sequence ID" value="ABX04536.1"/>
    <property type="molecule type" value="Genomic_DNA"/>
</dbReference>
<organism evidence="2 3">
    <name type="scientific">Herpetosiphon aurantiacus (strain ATCC 23779 / DSM 785 / 114-95)</name>
    <dbReference type="NCBI Taxonomy" id="316274"/>
    <lineage>
        <taxon>Bacteria</taxon>
        <taxon>Bacillati</taxon>
        <taxon>Chloroflexota</taxon>
        <taxon>Chloroflexia</taxon>
        <taxon>Herpetosiphonales</taxon>
        <taxon>Herpetosiphonaceae</taxon>
        <taxon>Herpetosiphon</taxon>
    </lineage>
</organism>
<keyword evidence="3" id="KW-1185">Reference proteome</keyword>
<reference evidence="2 3" key="1">
    <citation type="journal article" date="2011" name="Stand. Genomic Sci.">
        <title>Complete genome sequence of the filamentous gliding predatory bacterium Herpetosiphon aurantiacus type strain (114-95(T)).</title>
        <authorList>
            <person name="Kiss H."/>
            <person name="Nett M."/>
            <person name="Domin N."/>
            <person name="Martin K."/>
            <person name="Maresca J.A."/>
            <person name="Copeland A."/>
            <person name="Lapidus A."/>
            <person name="Lucas S."/>
            <person name="Berry K.W."/>
            <person name="Glavina Del Rio T."/>
            <person name="Dalin E."/>
            <person name="Tice H."/>
            <person name="Pitluck S."/>
            <person name="Richardson P."/>
            <person name="Bruce D."/>
            <person name="Goodwin L."/>
            <person name="Han C."/>
            <person name="Detter J.C."/>
            <person name="Schmutz J."/>
            <person name="Brettin T."/>
            <person name="Land M."/>
            <person name="Hauser L."/>
            <person name="Kyrpides N.C."/>
            <person name="Ivanova N."/>
            <person name="Goker M."/>
            <person name="Woyke T."/>
            <person name="Klenk H.P."/>
            <person name="Bryant D.A."/>
        </authorList>
    </citation>
    <scope>NUCLEOTIDE SEQUENCE [LARGE SCALE GENOMIC DNA]</scope>
    <source>
        <strain evidence="3">ATCC 23779 / DSM 785 / 114-95</strain>
    </source>
</reference>
<dbReference type="KEGG" id="hau:Haur_1893"/>
<dbReference type="Proteomes" id="UP000000787">
    <property type="component" value="Chromosome"/>
</dbReference>
<dbReference type="STRING" id="316274.Haur_1893"/>
<evidence type="ECO:0000313" key="3">
    <source>
        <dbReference type="Proteomes" id="UP000000787"/>
    </source>
</evidence>
<feature type="domain" description="SET" evidence="1">
    <location>
        <begin position="1"/>
        <end position="111"/>
    </location>
</feature>
<accession>A9AUK9</accession>
<protein>
    <submittedName>
        <fullName evidence="2">Nuclear protein SET</fullName>
    </submittedName>
</protein>
<dbReference type="InterPro" id="IPR001214">
    <property type="entry name" value="SET_dom"/>
</dbReference>
<dbReference type="Gene3D" id="2.170.270.10">
    <property type="entry name" value="SET domain"/>
    <property type="match status" value="1"/>
</dbReference>
<dbReference type="eggNOG" id="COG2940">
    <property type="taxonomic scope" value="Bacteria"/>
</dbReference>
<dbReference type="BioCyc" id="HAUR316274:GHYA-1922-MONOMER"/>
<dbReference type="PROSITE" id="PS50280">
    <property type="entry name" value="SET"/>
    <property type="match status" value="1"/>
</dbReference>
<sequence length="131" mass="14726">MLLVASYLAPSTIHGIGVFAANFIPANTIIWEFTAAVDWRMTADEVAAFPEPYRSAFTAYIYVDDEGYYVLCGDNARYFNHSPTPNCDDAGAYTRTLRDIQAGEELTCDYFVFDQITRQHGLDVTSFVRVD</sequence>
<dbReference type="Pfam" id="PF00856">
    <property type="entry name" value="SET"/>
    <property type="match status" value="1"/>
</dbReference>
<dbReference type="SUPFAM" id="SSF82199">
    <property type="entry name" value="SET domain"/>
    <property type="match status" value="1"/>
</dbReference>
<proteinExistence type="predicted"/>
<dbReference type="AlphaFoldDB" id="A9AUK9"/>
<gene>
    <name evidence="2" type="ordered locus">Haur_1893</name>
</gene>
<dbReference type="SMART" id="SM00317">
    <property type="entry name" value="SET"/>
    <property type="match status" value="1"/>
</dbReference>
<evidence type="ECO:0000259" key="1">
    <source>
        <dbReference type="PROSITE" id="PS50280"/>
    </source>
</evidence>